<evidence type="ECO:0000313" key="1">
    <source>
        <dbReference type="EMBL" id="UPL01758.1"/>
    </source>
</evidence>
<keyword evidence="2" id="KW-1185">Reference proteome</keyword>
<organism evidence="1 2">
    <name type="scientific">Fusarium solani subsp. cucurbitae</name>
    <name type="common">Neocosmosporum cucurbitae</name>
    <dbReference type="NCBI Taxonomy" id="2747967"/>
    <lineage>
        <taxon>Eukaryota</taxon>
        <taxon>Fungi</taxon>
        <taxon>Dikarya</taxon>
        <taxon>Ascomycota</taxon>
        <taxon>Pezizomycotina</taxon>
        <taxon>Sordariomycetes</taxon>
        <taxon>Hypocreomycetidae</taxon>
        <taxon>Hypocreales</taxon>
        <taxon>Nectriaceae</taxon>
        <taxon>Fusarium</taxon>
        <taxon>Fusarium solani species complex</taxon>
    </lineage>
</organism>
<dbReference type="EMBL" id="CP090039">
    <property type="protein sequence ID" value="UPL01758.1"/>
    <property type="molecule type" value="Genomic_DNA"/>
</dbReference>
<dbReference type="Proteomes" id="UP000830768">
    <property type="component" value="Chromosome 11"/>
</dbReference>
<reference evidence="1" key="1">
    <citation type="submission" date="2021-11" db="EMBL/GenBank/DDBJ databases">
        <title>Fusarium solani-melongenae Genome sequencing and assembly.</title>
        <authorList>
            <person name="Xie S."/>
            <person name="Huang L."/>
            <person name="Zhang X."/>
        </authorList>
    </citation>
    <scope>NUCLEOTIDE SEQUENCE</scope>
    <source>
        <strain evidence="1">CRI 24-3</strain>
    </source>
</reference>
<sequence>MPIHHVTLATGRLNFKRMCNFYTLVLKPLGYSLTYDTDHTVGYTSKNGASDFGLHAGPESSDTPDPSVARIGAKTHVAFQADSREAVQDWYEVAIKAGGISNGEPGERIEYAKGYYAAFIIDPLGNNIEAVCFE</sequence>
<proteinExistence type="predicted"/>
<accession>A0ACD3ZLD5</accession>
<evidence type="ECO:0000313" key="2">
    <source>
        <dbReference type="Proteomes" id="UP000830768"/>
    </source>
</evidence>
<protein>
    <submittedName>
        <fullName evidence="1">Uncharacterized protein</fullName>
    </submittedName>
</protein>
<gene>
    <name evidence="1" type="ORF">LCI18_012692</name>
</gene>
<name>A0ACD3ZLD5_FUSSC</name>